<protein>
    <submittedName>
        <fullName evidence="1">PROTEIN/RNA Complex, archaeal, ribosomal, 50S, protein.0A</fullName>
    </submittedName>
</protein>
<reference evidence="1" key="1">
    <citation type="journal article" date="2021" name="Proc. Natl. Acad. Sci. U.S.A.">
        <title>A Catalog of Tens of Thousands of Viruses from Human Metagenomes Reveals Hidden Associations with Chronic Diseases.</title>
        <authorList>
            <person name="Tisza M.J."/>
            <person name="Buck C.B."/>
        </authorList>
    </citation>
    <scope>NUCLEOTIDE SEQUENCE</scope>
    <source>
        <strain evidence="1">CtVif31</strain>
    </source>
</reference>
<proteinExistence type="predicted"/>
<accession>A0A8S5Q4Y3</accession>
<evidence type="ECO:0000313" key="1">
    <source>
        <dbReference type="EMBL" id="DAE13612.1"/>
    </source>
</evidence>
<organism evidence="1">
    <name type="scientific">Siphoviridae sp. ctVif31</name>
    <dbReference type="NCBI Taxonomy" id="2825532"/>
    <lineage>
        <taxon>Viruses</taxon>
        <taxon>Duplodnaviria</taxon>
        <taxon>Heunggongvirae</taxon>
        <taxon>Uroviricota</taxon>
        <taxon>Caudoviricetes</taxon>
    </lineage>
</organism>
<dbReference type="EMBL" id="BK015567">
    <property type="protein sequence ID" value="DAE13612.1"/>
    <property type="molecule type" value="Genomic_DNA"/>
</dbReference>
<name>A0A8S5Q4Y3_9CAUD</name>
<sequence>MANKMEKASIPVEAEKEIVTELEQIFRIVDDKPYFELKYKKVGEDYYHVGYSSFDFHNVLKWKEEYFELVKENYQETIKKLRYPELPDGLVMVDLETRQEAIKAIEKQIPKEVDNLSEMYMDFGERKKIKVGAYGNCPSCKQSVGIVSKYCTRCGQKLDWSKENDI</sequence>